<gene>
    <name evidence="4" type="ORF">LV89_01422</name>
</gene>
<dbReference type="InterPro" id="IPR036452">
    <property type="entry name" value="Ribo_hydro-like"/>
</dbReference>
<dbReference type="AlphaFoldDB" id="A0A316EWH8"/>
<dbReference type="Gene3D" id="2.60.40.10">
    <property type="entry name" value="Immunoglobulins"/>
    <property type="match status" value="1"/>
</dbReference>
<comment type="caution">
    <text evidence="4">The sequence shown here is derived from an EMBL/GenBank/DDBJ whole genome shotgun (WGS) entry which is preliminary data.</text>
</comment>
<reference evidence="4 5" key="1">
    <citation type="submission" date="2018-05" db="EMBL/GenBank/DDBJ databases">
        <title>Genomic Encyclopedia of Archaeal and Bacterial Type Strains, Phase II (KMG-II): from individual species to whole genera.</title>
        <authorList>
            <person name="Goeker M."/>
        </authorList>
    </citation>
    <scope>NUCLEOTIDE SEQUENCE [LARGE SCALE GENOMIC DNA]</scope>
    <source>
        <strain evidence="4 5">DSM 22214</strain>
    </source>
</reference>
<feature type="domain" description="Cellulose-binding Sde182 nucleoside hydrolase-like" evidence="2">
    <location>
        <begin position="41"/>
        <end position="354"/>
    </location>
</feature>
<dbReference type="InterPro" id="IPR013783">
    <property type="entry name" value="Ig-like_fold"/>
</dbReference>
<dbReference type="Pfam" id="PF07632">
    <property type="entry name" value="Sde182_NH-like"/>
    <property type="match status" value="1"/>
</dbReference>
<dbReference type="InterPro" id="IPR011483">
    <property type="entry name" value="Sde182_NH-like"/>
</dbReference>
<accession>A0A316EWH8</accession>
<evidence type="ECO:0000259" key="2">
    <source>
        <dbReference type="Pfam" id="PF07632"/>
    </source>
</evidence>
<sequence>MKNKLLFVSFLAALTLSISDNFVSAQASNSIIKKTVSSKPRTIVTTDGELDDVDSFIRLLLYSNEFNIEGLIISSSQWHYKGDGKGTKFTSEMETTKKIYGERTELRWPGTDWIYNLVDAYGKVYPNLKKHSTDYPKPEHLKSLISIGNIDFEGEMEKNTDGSNFIKKKLLDDDMTPLYLQVWGGTNTIARALKSIEDEYKNTPKWQEIYAKVCKKAIIYAILDQDATYRKYIEPNWKDIKVYYNSNQFWSFAYFWKRAVPQELHPYLEGKFMNNIINNHGALTKMYYSYGDGNPPAGEIDDIYSSMEKAQKNQWGSFGQYDFISEGDSPAYLHLVDIGLNNLNNPQDGGWGGRLVQSTKTPSRWEDGEAASDYNPYTKKMDKAYAQTRWIPAIQNDFAARADWCIKDYKNANHEPKIKLNTASKLTVAPNSTVKLSGTASDPDGNTVNYHWWQYDEVDTYGGKVSIQNADSKSASFKMPSDIKKGETIHLILEVKDNGIPQLTRYQRVVVMVK</sequence>
<dbReference type="GO" id="GO:0016799">
    <property type="term" value="F:hydrolase activity, hydrolyzing N-glycosyl compounds"/>
    <property type="evidence" value="ECO:0007669"/>
    <property type="project" value="InterPro"/>
</dbReference>
<name>A0A316EWH8_9BACT</name>
<proteinExistence type="predicted"/>
<organism evidence="4 5">
    <name type="scientific">Arcicella aurantiaca</name>
    <dbReference type="NCBI Taxonomy" id="591202"/>
    <lineage>
        <taxon>Bacteria</taxon>
        <taxon>Pseudomonadati</taxon>
        <taxon>Bacteroidota</taxon>
        <taxon>Cytophagia</taxon>
        <taxon>Cytophagales</taxon>
        <taxon>Flectobacillaceae</taxon>
        <taxon>Arcicella</taxon>
    </lineage>
</organism>
<dbReference type="Pfam" id="PF21027">
    <property type="entry name" value="Sde0182_C"/>
    <property type="match status" value="1"/>
</dbReference>
<dbReference type="EMBL" id="QGGO01000006">
    <property type="protein sequence ID" value="PWK27531.1"/>
    <property type="molecule type" value="Genomic_DNA"/>
</dbReference>
<feature type="signal peptide" evidence="1">
    <location>
        <begin position="1"/>
        <end position="27"/>
    </location>
</feature>
<dbReference type="InterPro" id="IPR048527">
    <property type="entry name" value="Sde182_C"/>
</dbReference>
<evidence type="ECO:0000256" key="1">
    <source>
        <dbReference type="SAM" id="SignalP"/>
    </source>
</evidence>
<feature type="chain" id="PRO_5016348907" evidence="1">
    <location>
        <begin position="28"/>
        <end position="514"/>
    </location>
</feature>
<feature type="domain" description="Cellulose-binding Sde182 C-terminal" evidence="3">
    <location>
        <begin position="433"/>
        <end position="512"/>
    </location>
</feature>
<keyword evidence="5" id="KW-1185">Reference proteome</keyword>
<protein>
    <submittedName>
        <fullName evidence="4">Uncharacterized protein DUF1593</fullName>
    </submittedName>
</protein>
<dbReference type="OrthoDB" id="253051at2"/>
<dbReference type="Gene3D" id="3.90.245.10">
    <property type="entry name" value="Ribonucleoside hydrolase-like"/>
    <property type="match status" value="1"/>
</dbReference>
<evidence type="ECO:0000259" key="3">
    <source>
        <dbReference type="Pfam" id="PF21027"/>
    </source>
</evidence>
<evidence type="ECO:0000313" key="5">
    <source>
        <dbReference type="Proteomes" id="UP000245489"/>
    </source>
</evidence>
<dbReference type="RefSeq" id="WP_109742187.1">
    <property type="nucleotide sequence ID" value="NZ_QGGO01000006.1"/>
</dbReference>
<dbReference type="Proteomes" id="UP000245489">
    <property type="component" value="Unassembled WGS sequence"/>
</dbReference>
<keyword evidence="1" id="KW-0732">Signal</keyword>
<evidence type="ECO:0000313" key="4">
    <source>
        <dbReference type="EMBL" id="PWK27531.1"/>
    </source>
</evidence>